<dbReference type="InterPro" id="IPR014729">
    <property type="entry name" value="Rossmann-like_a/b/a_fold"/>
</dbReference>
<dbReference type="Gene3D" id="1.20.59.20">
    <property type="match status" value="1"/>
</dbReference>
<keyword evidence="4 7" id="KW-0547">Nucleotide-binding</keyword>
<dbReference type="CDD" id="cd01992">
    <property type="entry name" value="TilS_N"/>
    <property type="match status" value="1"/>
</dbReference>
<dbReference type="SUPFAM" id="SSF52402">
    <property type="entry name" value="Adenine nucleotide alpha hydrolases-like"/>
    <property type="match status" value="1"/>
</dbReference>
<evidence type="ECO:0000256" key="7">
    <source>
        <dbReference type="HAMAP-Rule" id="MF_01161"/>
    </source>
</evidence>
<keyword evidence="11" id="KW-1185">Reference proteome</keyword>
<feature type="domain" description="tRNA(Ile)-lysidine/2-thiocytidine synthase N-terminal" evidence="8">
    <location>
        <begin position="27"/>
        <end position="205"/>
    </location>
</feature>
<feature type="binding site" evidence="7">
    <location>
        <begin position="32"/>
        <end position="37"/>
    </location>
    <ligand>
        <name>ATP</name>
        <dbReference type="ChEBI" id="CHEBI:30616"/>
    </ligand>
</feature>
<organism evidence="10 11">
    <name type="scientific">Actinopolymorpha rutila</name>
    <dbReference type="NCBI Taxonomy" id="446787"/>
    <lineage>
        <taxon>Bacteria</taxon>
        <taxon>Bacillati</taxon>
        <taxon>Actinomycetota</taxon>
        <taxon>Actinomycetes</taxon>
        <taxon>Propionibacteriales</taxon>
        <taxon>Actinopolymorphaceae</taxon>
        <taxon>Actinopolymorpha</taxon>
    </lineage>
</organism>
<comment type="catalytic activity">
    <reaction evidence="6 7">
        <text>cytidine(34) in tRNA(Ile2) + L-lysine + ATP = lysidine(34) in tRNA(Ile2) + AMP + diphosphate + H(+)</text>
        <dbReference type="Rhea" id="RHEA:43744"/>
        <dbReference type="Rhea" id="RHEA-COMP:10625"/>
        <dbReference type="Rhea" id="RHEA-COMP:10670"/>
        <dbReference type="ChEBI" id="CHEBI:15378"/>
        <dbReference type="ChEBI" id="CHEBI:30616"/>
        <dbReference type="ChEBI" id="CHEBI:32551"/>
        <dbReference type="ChEBI" id="CHEBI:33019"/>
        <dbReference type="ChEBI" id="CHEBI:82748"/>
        <dbReference type="ChEBI" id="CHEBI:83665"/>
        <dbReference type="ChEBI" id="CHEBI:456215"/>
        <dbReference type="EC" id="6.3.4.19"/>
    </reaction>
</comment>
<dbReference type="InterPro" id="IPR015262">
    <property type="entry name" value="tRNA_Ile_lys_synt_subst-bd"/>
</dbReference>
<dbReference type="Proteomes" id="UP000579605">
    <property type="component" value="Unassembled WGS sequence"/>
</dbReference>
<evidence type="ECO:0000259" key="8">
    <source>
        <dbReference type="Pfam" id="PF01171"/>
    </source>
</evidence>
<dbReference type="GO" id="GO:0005524">
    <property type="term" value="F:ATP binding"/>
    <property type="evidence" value="ECO:0007669"/>
    <property type="project" value="UniProtKB-UniRule"/>
</dbReference>
<dbReference type="Gene3D" id="3.40.50.620">
    <property type="entry name" value="HUPs"/>
    <property type="match status" value="1"/>
</dbReference>
<dbReference type="EC" id="6.3.4.19" evidence="7"/>
<comment type="caution">
    <text evidence="10">The sequence shown here is derived from an EMBL/GenBank/DDBJ whole genome shotgun (WGS) entry which is preliminary data.</text>
</comment>
<dbReference type="EMBL" id="JACBZH010000001">
    <property type="protein sequence ID" value="NYH92670.1"/>
    <property type="molecule type" value="Genomic_DNA"/>
</dbReference>
<comment type="similarity">
    <text evidence="7">Belongs to the tRNA(Ile)-lysidine synthase family.</text>
</comment>
<dbReference type="NCBIfam" id="TIGR02432">
    <property type="entry name" value="lysidine_TilS_N"/>
    <property type="match status" value="1"/>
</dbReference>
<evidence type="ECO:0000256" key="5">
    <source>
        <dbReference type="ARBA" id="ARBA00022840"/>
    </source>
</evidence>
<gene>
    <name evidence="7" type="primary">tilS</name>
    <name evidence="10" type="ORF">F4554_005308</name>
</gene>
<keyword evidence="2 7" id="KW-0436">Ligase</keyword>
<dbReference type="PANTHER" id="PTHR43033:SF1">
    <property type="entry name" value="TRNA(ILE)-LYSIDINE SYNTHASE-RELATED"/>
    <property type="match status" value="1"/>
</dbReference>
<comment type="function">
    <text evidence="7">Ligates lysine onto the cytidine present at position 34 of the AUA codon-specific tRNA(Ile) that contains the anticodon CAU, in an ATP-dependent manner. Cytidine is converted to lysidine, thus changing the amino acid specificity of the tRNA from methionine to isoleucine.</text>
</comment>
<evidence type="ECO:0000313" key="11">
    <source>
        <dbReference type="Proteomes" id="UP000579605"/>
    </source>
</evidence>
<evidence type="ECO:0000256" key="2">
    <source>
        <dbReference type="ARBA" id="ARBA00022598"/>
    </source>
</evidence>
<dbReference type="InterPro" id="IPR011063">
    <property type="entry name" value="TilS/TtcA_N"/>
</dbReference>
<accession>A0A852ZUK8</accession>
<dbReference type="SUPFAM" id="SSF82829">
    <property type="entry name" value="MesJ substrate recognition domain-like"/>
    <property type="match status" value="1"/>
</dbReference>
<keyword evidence="5 7" id="KW-0067">ATP-binding</keyword>
<comment type="domain">
    <text evidence="7">The N-terminal region contains the highly conserved SGGXDS motif, predicted to be a P-loop motif involved in ATP binding.</text>
</comment>
<dbReference type="RefSeq" id="WP_179790062.1">
    <property type="nucleotide sequence ID" value="NZ_BAAARR010000021.1"/>
</dbReference>
<dbReference type="InterPro" id="IPR012795">
    <property type="entry name" value="tRNA_Ile_lys_synt_N"/>
</dbReference>
<evidence type="ECO:0000256" key="1">
    <source>
        <dbReference type="ARBA" id="ARBA00022490"/>
    </source>
</evidence>
<dbReference type="Pfam" id="PF09179">
    <property type="entry name" value="TilS"/>
    <property type="match status" value="1"/>
</dbReference>
<dbReference type="Pfam" id="PF01171">
    <property type="entry name" value="ATP_bind_3"/>
    <property type="match status" value="1"/>
</dbReference>
<sequence length="337" mass="34974">MGPHPAVASVRLAVRRALADLPPGARVLVACSGGADSTALAAATAFEAARADWSAGAVTVDHGLQAGSAERAAAVEAFLRTLGLSPVETATVRVEGAGGPEAAARRARYAALDEVADRHDAAAVLLGHTLDDQAETVLLGLARGSGTRSLAGMSPGGAEAGRYRRPLLGLTRATTEAACTAEGLRFWSDPHNTDPAYTRSRVRHQVLPMLERELGPGVAAALARTGDLLRDDADALDEWAGEAYAKCRTPRLTGPGEGGSAVSLDVEVLAVLPAAIRRRVLRHAALAAGCPGTDLTAGHLCALDALVTDWHGQAWVEVPGDVRVTRGDGEIRLRRER</sequence>
<keyword evidence="3 7" id="KW-0819">tRNA processing</keyword>
<dbReference type="GO" id="GO:0005737">
    <property type="term" value="C:cytoplasm"/>
    <property type="evidence" value="ECO:0007669"/>
    <property type="project" value="UniProtKB-SubCell"/>
</dbReference>
<dbReference type="GO" id="GO:0032267">
    <property type="term" value="F:tRNA(Ile)-lysidine synthase activity"/>
    <property type="evidence" value="ECO:0007669"/>
    <property type="project" value="UniProtKB-EC"/>
</dbReference>
<comment type="subcellular location">
    <subcellularLocation>
        <location evidence="7">Cytoplasm</location>
    </subcellularLocation>
</comment>
<dbReference type="AlphaFoldDB" id="A0A852ZUK8"/>
<dbReference type="InterPro" id="IPR012094">
    <property type="entry name" value="tRNA_Ile_lys_synt"/>
</dbReference>
<keyword evidence="1 7" id="KW-0963">Cytoplasm</keyword>
<name>A0A852ZUK8_9ACTN</name>
<dbReference type="PANTHER" id="PTHR43033">
    <property type="entry name" value="TRNA(ILE)-LYSIDINE SYNTHASE-RELATED"/>
    <property type="match status" value="1"/>
</dbReference>
<protein>
    <recommendedName>
        <fullName evidence="7">tRNA(Ile)-lysidine synthase</fullName>
        <ecNumber evidence="7">6.3.4.19</ecNumber>
    </recommendedName>
    <alternativeName>
        <fullName evidence="7">tRNA(Ile)-2-lysyl-cytidine synthase</fullName>
    </alternativeName>
    <alternativeName>
        <fullName evidence="7">tRNA(Ile)-lysidine synthetase</fullName>
    </alternativeName>
</protein>
<evidence type="ECO:0000256" key="4">
    <source>
        <dbReference type="ARBA" id="ARBA00022741"/>
    </source>
</evidence>
<dbReference type="HAMAP" id="MF_01161">
    <property type="entry name" value="tRNA_Ile_lys_synt"/>
    <property type="match status" value="1"/>
</dbReference>
<evidence type="ECO:0000256" key="3">
    <source>
        <dbReference type="ARBA" id="ARBA00022694"/>
    </source>
</evidence>
<reference evidence="10 11" key="1">
    <citation type="submission" date="2020-07" db="EMBL/GenBank/DDBJ databases">
        <title>Sequencing the genomes of 1000 actinobacteria strains.</title>
        <authorList>
            <person name="Klenk H.-P."/>
        </authorList>
    </citation>
    <scope>NUCLEOTIDE SEQUENCE [LARGE SCALE GENOMIC DNA]</scope>
    <source>
        <strain evidence="10 11">DSM 18448</strain>
    </source>
</reference>
<dbReference type="GO" id="GO:0006400">
    <property type="term" value="P:tRNA modification"/>
    <property type="evidence" value="ECO:0007669"/>
    <property type="project" value="UniProtKB-UniRule"/>
</dbReference>
<evidence type="ECO:0000259" key="9">
    <source>
        <dbReference type="Pfam" id="PF09179"/>
    </source>
</evidence>
<proteinExistence type="inferred from homology"/>
<evidence type="ECO:0000313" key="10">
    <source>
        <dbReference type="EMBL" id="NYH92670.1"/>
    </source>
</evidence>
<feature type="domain" description="tRNA(Ile)-lysidine synthase substrate-binding" evidence="9">
    <location>
        <begin position="264"/>
        <end position="327"/>
    </location>
</feature>
<evidence type="ECO:0000256" key="6">
    <source>
        <dbReference type="ARBA" id="ARBA00048539"/>
    </source>
</evidence>